<dbReference type="Proteomes" id="UP000321927">
    <property type="component" value="Unassembled WGS sequence"/>
</dbReference>
<dbReference type="RefSeq" id="WP_086500012.1">
    <property type="nucleotide sequence ID" value="NZ_MSSV01000004.1"/>
</dbReference>
<evidence type="ECO:0000313" key="4">
    <source>
        <dbReference type="Proteomes" id="UP000249115"/>
    </source>
</evidence>
<feature type="chain" id="PRO_5016132052" evidence="1">
    <location>
        <begin position="19"/>
        <end position="695"/>
    </location>
</feature>
<dbReference type="SUPFAM" id="SSF69318">
    <property type="entry name" value="Integrin alpha N-terminal domain"/>
    <property type="match status" value="1"/>
</dbReference>
<accession>A0A2W7S013</accession>
<gene>
    <name evidence="3" type="ORF">ESW18_08165</name>
    <name evidence="2" type="ORF">LV84_00459</name>
</gene>
<name>A0A2W7S013_9BACT</name>
<dbReference type="EMBL" id="QKZU01000002">
    <property type="protein sequence ID" value="PZX60189.1"/>
    <property type="molecule type" value="Genomic_DNA"/>
</dbReference>
<sequence>MRKFWIFIFLISSFQLSAQEIFRIDQQPQVEINKAFLSAPFTGGINAAQIGTIDLTGDGIEEWVTWDINSRQLLVLKKDGEKFIHLPELSYSFPADISGFLVLVDFDGDGKKDLFTSTALGIKAYKNTSSGNQISWQIAQNFLKIDGSGNIQTNNLDTPLLQDLDGDGDLDLVIFNFAGGDYMEFYKNTSVERKGSADIDGFAFAKNHWGNFEFCGCGDIAFGKTCTGTPLAKLEVEAENMKLQHSGGHSILYQDFDGDGIEDLLLGRDECSILYFLPNSGTSAEPVFDSFSNTLPAYGDLPTFPIFHIGQLIDESLIISLNSNETSFNYKIDFANSIVRIDAQGNTDYEFLQNQMIDLGENSRPFFSGNKSQGELSVTSNTLMEGGQVKSILTKFELLDGKLTKKNNVQIDLSALELVDAQYIRYRDKSGRAHELISGIKYTNNFPSQILFQLAGTVFSPVSFTGYTPMRGDYFQFFNYESKDMMLVASQNGSLDLYTVDFSNFTASLVKADFLEFIDNPANRNLSIAVLQKSNPDLYTIDQNGILSKINDFMKSSTRTEVLVQIGNQNLPTRLGRNTWIAPISPAFDSAIDLILGTRGGGLIYLSSTEDPNPDTGDYKVKIYPNPSDGPIKVFSNKASTGTLINSLGQELLSKIQIPANTEVEIQASFLAPALYILILESEGKFRESRKIWIR</sequence>
<comment type="caution">
    <text evidence="2">The sequence shown here is derived from an EMBL/GenBank/DDBJ whole genome shotgun (WGS) entry which is preliminary data.</text>
</comment>
<evidence type="ECO:0000256" key="1">
    <source>
        <dbReference type="SAM" id="SignalP"/>
    </source>
</evidence>
<evidence type="ECO:0000313" key="5">
    <source>
        <dbReference type="Proteomes" id="UP000321927"/>
    </source>
</evidence>
<proteinExistence type="predicted"/>
<evidence type="ECO:0000313" key="3">
    <source>
        <dbReference type="EMBL" id="TXD78014.1"/>
    </source>
</evidence>
<reference evidence="3 5" key="2">
    <citation type="submission" date="2019-08" db="EMBL/GenBank/DDBJ databases">
        <title>Genome of Algoriphagus ratkowskyi IC026.</title>
        <authorList>
            <person name="Bowman J.P."/>
        </authorList>
    </citation>
    <scope>NUCLEOTIDE SEQUENCE [LARGE SCALE GENOMIC DNA]</scope>
    <source>
        <strain evidence="3 5">IC026</strain>
    </source>
</reference>
<keyword evidence="1" id="KW-0732">Signal</keyword>
<dbReference type="OrthoDB" id="9816120at2"/>
<dbReference type="EMBL" id="VORV01000005">
    <property type="protein sequence ID" value="TXD78014.1"/>
    <property type="molecule type" value="Genomic_DNA"/>
</dbReference>
<dbReference type="Gene3D" id="2.130.10.130">
    <property type="entry name" value="Integrin alpha, N-terminal"/>
    <property type="match status" value="1"/>
</dbReference>
<feature type="signal peptide" evidence="1">
    <location>
        <begin position="1"/>
        <end position="18"/>
    </location>
</feature>
<dbReference type="Proteomes" id="UP000249115">
    <property type="component" value="Unassembled WGS sequence"/>
</dbReference>
<protein>
    <submittedName>
        <fullName evidence="2">Putative secreted protein (Por secretion system target)</fullName>
    </submittedName>
</protein>
<reference evidence="2 4" key="1">
    <citation type="submission" date="2018-06" db="EMBL/GenBank/DDBJ databases">
        <title>Genomic Encyclopedia of Archaeal and Bacterial Type Strains, Phase II (KMG-II): from individual species to whole genera.</title>
        <authorList>
            <person name="Goeker M."/>
        </authorList>
    </citation>
    <scope>NUCLEOTIDE SEQUENCE [LARGE SCALE GENOMIC DNA]</scope>
    <source>
        <strain evidence="2 4">DSM 22686</strain>
    </source>
</reference>
<organism evidence="2 4">
    <name type="scientific">Algoriphagus ratkowskyi</name>
    <dbReference type="NCBI Taxonomy" id="57028"/>
    <lineage>
        <taxon>Bacteria</taxon>
        <taxon>Pseudomonadati</taxon>
        <taxon>Bacteroidota</taxon>
        <taxon>Cytophagia</taxon>
        <taxon>Cytophagales</taxon>
        <taxon>Cyclobacteriaceae</taxon>
        <taxon>Algoriphagus</taxon>
    </lineage>
</organism>
<evidence type="ECO:0000313" key="2">
    <source>
        <dbReference type="EMBL" id="PZX60189.1"/>
    </source>
</evidence>
<dbReference type="InterPro" id="IPR028994">
    <property type="entry name" value="Integrin_alpha_N"/>
</dbReference>
<dbReference type="AlphaFoldDB" id="A0A2W7S013"/>
<keyword evidence="5" id="KW-1185">Reference proteome</keyword>